<dbReference type="AlphaFoldDB" id="A0A642V0D1"/>
<reference evidence="4" key="1">
    <citation type="journal article" date="2019" name="G3 (Bethesda)">
        <title>Genome Assemblies of Two Rare Opportunistic Yeast Pathogens: Diutina rugosa (syn. Candida rugosa) and Trichomonascus ciferrii (syn. Candida ciferrii).</title>
        <authorList>
            <person name="Mixao V."/>
            <person name="Saus E."/>
            <person name="Hansen A.P."/>
            <person name="Lass-Florl C."/>
            <person name="Gabaldon T."/>
        </authorList>
    </citation>
    <scope>NUCLEOTIDE SEQUENCE</scope>
    <source>
        <strain evidence="4">CBS 4856</strain>
    </source>
</reference>
<organism evidence="4 5">
    <name type="scientific">Trichomonascus ciferrii</name>
    <dbReference type="NCBI Taxonomy" id="44093"/>
    <lineage>
        <taxon>Eukaryota</taxon>
        <taxon>Fungi</taxon>
        <taxon>Dikarya</taxon>
        <taxon>Ascomycota</taxon>
        <taxon>Saccharomycotina</taxon>
        <taxon>Dipodascomycetes</taxon>
        <taxon>Dipodascales</taxon>
        <taxon>Trichomonascaceae</taxon>
        <taxon>Trichomonascus</taxon>
        <taxon>Trichomonascus ciferrii complex</taxon>
    </lineage>
</organism>
<dbReference type="InterPro" id="IPR036291">
    <property type="entry name" value="NAD(P)-bd_dom_sf"/>
</dbReference>
<evidence type="ECO:0000259" key="3">
    <source>
        <dbReference type="Pfam" id="PF05368"/>
    </source>
</evidence>
<evidence type="ECO:0000313" key="5">
    <source>
        <dbReference type="Proteomes" id="UP000761534"/>
    </source>
</evidence>
<evidence type="ECO:0000256" key="2">
    <source>
        <dbReference type="ARBA" id="ARBA00022857"/>
    </source>
</evidence>
<comment type="similarity">
    <text evidence="1">Belongs to the NmrA-type oxidoreductase family.</text>
</comment>
<comment type="caution">
    <text evidence="4">The sequence shown here is derived from an EMBL/GenBank/DDBJ whole genome shotgun (WGS) entry which is preliminary data.</text>
</comment>
<keyword evidence="5" id="KW-1185">Reference proteome</keyword>
<dbReference type="InterPro" id="IPR008030">
    <property type="entry name" value="NmrA-like"/>
</dbReference>
<evidence type="ECO:0000256" key="1">
    <source>
        <dbReference type="ARBA" id="ARBA00006328"/>
    </source>
</evidence>
<keyword evidence="2" id="KW-0521">NADP</keyword>
<dbReference type="Proteomes" id="UP000761534">
    <property type="component" value="Unassembled WGS sequence"/>
</dbReference>
<dbReference type="OrthoDB" id="413314at2759"/>
<sequence>MAPTILVAGATGNTGRGVVETLPKLLRASKSLSNYRIIALTRSLISPAAQRLAELPGVEVAEQNWVEITPEWLRDHEVVRAFIASHNEPTQFAEESGFYVAALQAGVKYVVRISTTAANVRPDYPAYYPRNHWAIEALLSSPELSELQWSSLQANSFQPFVLASAAEFVKEFRSTGKQPDALKLMAAEDAPVGLIDPEEVGIFAAHLLAQDDVSPHNKARYVVNGPEDITGRQIVALVEQAIGEKVNNVVYKDVSFVDAIYNSNPHHSRNLIMSAKHAQVTAWEGKCTTSTTSKQVLQIAPPKRTPSETFKALLQKIN</sequence>
<gene>
    <name evidence="4" type="ORF">TRICI_004635</name>
</gene>
<dbReference type="GO" id="GO:0005634">
    <property type="term" value="C:nucleus"/>
    <property type="evidence" value="ECO:0007669"/>
    <property type="project" value="TreeGrafter"/>
</dbReference>
<dbReference type="EMBL" id="SWFS01000349">
    <property type="protein sequence ID" value="KAA8909131.1"/>
    <property type="molecule type" value="Genomic_DNA"/>
</dbReference>
<dbReference type="PANTHER" id="PTHR42748:SF31">
    <property type="entry name" value="NMRA-LIKE DOMAIN-CONTAINING PROTEIN-RELATED"/>
    <property type="match status" value="1"/>
</dbReference>
<feature type="domain" description="NmrA-like" evidence="3">
    <location>
        <begin position="3"/>
        <end position="260"/>
    </location>
</feature>
<dbReference type="Gene3D" id="3.40.50.720">
    <property type="entry name" value="NAD(P)-binding Rossmann-like Domain"/>
    <property type="match status" value="1"/>
</dbReference>
<dbReference type="SUPFAM" id="SSF51735">
    <property type="entry name" value="NAD(P)-binding Rossmann-fold domains"/>
    <property type="match status" value="1"/>
</dbReference>
<dbReference type="Pfam" id="PF05368">
    <property type="entry name" value="NmrA"/>
    <property type="match status" value="1"/>
</dbReference>
<accession>A0A642V0D1</accession>
<evidence type="ECO:0000313" key="4">
    <source>
        <dbReference type="EMBL" id="KAA8909131.1"/>
    </source>
</evidence>
<dbReference type="PANTHER" id="PTHR42748">
    <property type="entry name" value="NITROGEN METABOLITE REPRESSION PROTEIN NMRA FAMILY MEMBER"/>
    <property type="match status" value="1"/>
</dbReference>
<proteinExistence type="inferred from homology"/>
<name>A0A642V0D1_9ASCO</name>
<dbReference type="InterPro" id="IPR051164">
    <property type="entry name" value="NmrA-like_oxidored"/>
</dbReference>
<dbReference type="VEuPathDB" id="FungiDB:TRICI_004635"/>
<dbReference type="Gene3D" id="3.90.25.10">
    <property type="entry name" value="UDP-galactose 4-epimerase, domain 1"/>
    <property type="match status" value="1"/>
</dbReference>
<protein>
    <recommendedName>
        <fullName evidence="3">NmrA-like domain-containing protein</fullName>
    </recommendedName>
</protein>